<gene>
    <name evidence="1" type="ORF">E2C01_063554</name>
</gene>
<dbReference type="Proteomes" id="UP000324222">
    <property type="component" value="Unassembled WGS sequence"/>
</dbReference>
<dbReference type="AlphaFoldDB" id="A0A5B7HDZ9"/>
<dbReference type="EMBL" id="VSRR010029232">
    <property type="protein sequence ID" value="MPC69332.1"/>
    <property type="molecule type" value="Genomic_DNA"/>
</dbReference>
<name>A0A5B7HDZ9_PORTR</name>
<proteinExistence type="predicted"/>
<evidence type="ECO:0000313" key="1">
    <source>
        <dbReference type="EMBL" id="MPC69332.1"/>
    </source>
</evidence>
<reference evidence="1 2" key="1">
    <citation type="submission" date="2019-05" db="EMBL/GenBank/DDBJ databases">
        <title>Another draft genome of Portunus trituberculatus and its Hox gene families provides insights of decapod evolution.</title>
        <authorList>
            <person name="Jeong J.-H."/>
            <person name="Song I."/>
            <person name="Kim S."/>
            <person name="Choi T."/>
            <person name="Kim D."/>
            <person name="Ryu S."/>
            <person name="Kim W."/>
        </authorList>
    </citation>
    <scope>NUCLEOTIDE SEQUENCE [LARGE SCALE GENOMIC DNA]</scope>
    <source>
        <tissue evidence="1">Muscle</tissue>
    </source>
</reference>
<organism evidence="1 2">
    <name type="scientific">Portunus trituberculatus</name>
    <name type="common">Swimming crab</name>
    <name type="synonym">Neptunus trituberculatus</name>
    <dbReference type="NCBI Taxonomy" id="210409"/>
    <lineage>
        <taxon>Eukaryota</taxon>
        <taxon>Metazoa</taxon>
        <taxon>Ecdysozoa</taxon>
        <taxon>Arthropoda</taxon>
        <taxon>Crustacea</taxon>
        <taxon>Multicrustacea</taxon>
        <taxon>Malacostraca</taxon>
        <taxon>Eumalacostraca</taxon>
        <taxon>Eucarida</taxon>
        <taxon>Decapoda</taxon>
        <taxon>Pleocyemata</taxon>
        <taxon>Brachyura</taxon>
        <taxon>Eubrachyura</taxon>
        <taxon>Portunoidea</taxon>
        <taxon>Portunidae</taxon>
        <taxon>Portuninae</taxon>
        <taxon>Portunus</taxon>
    </lineage>
</organism>
<accession>A0A5B7HDZ9</accession>
<sequence>MCRPQPVFCKRRLSQEALPEAAIRGQEGVMDIDSVLVKASEEDTLSSVVHWSVKGLRPRMTAAVRGHAKLGVVALHRRHQLTGPGKGQYLPAASFLSVPPILLFL</sequence>
<protein>
    <submittedName>
        <fullName evidence="1">Uncharacterized protein</fullName>
    </submittedName>
</protein>
<evidence type="ECO:0000313" key="2">
    <source>
        <dbReference type="Proteomes" id="UP000324222"/>
    </source>
</evidence>
<comment type="caution">
    <text evidence="1">The sequence shown here is derived from an EMBL/GenBank/DDBJ whole genome shotgun (WGS) entry which is preliminary data.</text>
</comment>
<keyword evidence="2" id="KW-1185">Reference proteome</keyword>